<dbReference type="Pfam" id="PF13505">
    <property type="entry name" value="OMP_b-brl"/>
    <property type="match status" value="1"/>
</dbReference>
<evidence type="ECO:0000256" key="2">
    <source>
        <dbReference type="SAM" id="SignalP"/>
    </source>
</evidence>
<dbReference type="RefSeq" id="WP_189571889.1">
    <property type="nucleotide sequence ID" value="NZ_BMXU01000001.1"/>
</dbReference>
<feature type="signal peptide" evidence="2">
    <location>
        <begin position="1"/>
        <end position="20"/>
    </location>
</feature>
<dbReference type="EMBL" id="JBHRVA010000002">
    <property type="protein sequence ID" value="MFC3301256.1"/>
    <property type="molecule type" value="Genomic_DNA"/>
</dbReference>
<dbReference type="SUPFAM" id="SSF56925">
    <property type="entry name" value="OMPA-like"/>
    <property type="match status" value="1"/>
</dbReference>
<evidence type="ECO:0000313" key="5">
    <source>
        <dbReference type="Proteomes" id="UP001595607"/>
    </source>
</evidence>
<keyword evidence="1 2" id="KW-0732">Signal</keyword>
<dbReference type="Proteomes" id="UP001595607">
    <property type="component" value="Unassembled WGS sequence"/>
</dbReference>
<organism evidence="4 5">
    <name type="scientific">Parvularcula lutaonensis</name>
    <dbReference type="NCBI Taxonomy" id="491923"/>
    <lineage>
        <taxon>Bacteria</taxon>
        <taxon>Pseudomonadati</taxon>
        <taxon>Pseudomonadota</taxon>
        <taxon>Alphaproteobacteria</taxon>
        <taxon>Parvularculales</taxon>
        <taxon>Parvularculaceae</taxon>
        <taxon>Parvularcula</taxon>
    </lineage>
</organism>
<dbReference type="InterPro" id="IPR011250">
    <property type="entry name" value="OMP/PagP_B-barrel"/>
</dbReference>
<name>A0ABV7M7W0_9PROT</name>
<gene>
    <name evidence="4" type="ORF">ACFONP_00740</name>
</gene>
<proteinExistence type="predicted"/>
<keyword evidence="5" id="KW-1185">Reference proteome</keyword>
<feature type="domain" description="Outer membrane protein beta-barrel" evidence="3">
    <location>
        <begin position="6"/>
        <end position="200"/>
    </location>
</feature>
<reference evidence="5" key="1">
    <citation type="journal article" date="2019" name="Int. J. Syst. Evol. Microbiol.">
        <title>The Global Catalogue of Microorganisms (GCM) 10K type strain sequencing project: providing services to taxonomists for standard genome sequencing and annotation.</title>
        <authorList>
            <consortium name="The Broad Institute Genomics Platform"/>
            <consortium name="The Broad Institute Genome Sequencing Center for Infectious Disease"/>
            <person name="Wu L."/>
            <person name="Ma J."/>
        </authorList>
    </citation>
    <scope>NUCLEOTIDE SEQUENCE [LARGE SCALE GENOMIC DNA]</scope>
    <source>
        <strain evidence="5">KCTC 22245</strain>
    </source>
</reference>
<accession>A0ABV7M7W0</accession>
<evidence type="ECO:0000259" key="3">
    <source>
        <dbReference type="Pfam" id="PF13505"/>
    </source>
</evidence>
<evidence type="ECO:0000313" key="4">
    <source>
        <dbReference type="EMBL" id="MFC3301256.1"/>
    </source>
</evidence>
<dbReference type="InterPro" id="IPR027385">
    <property type="entry name" value="Beta-barrel_OMP"/>
</dbReference>
<evidence type="ECO:0000256" key="1">
    <source>
        <dbReference type="ARBA" id="ARBA00022729"/>
    </source>
</evidence>
<dbReference type="Gene3D" id="2.40.160.20">
    <property type="match status" value="1"/>
</dbReference>
<comment type="caution">
    <text evidence="4">The sequence shown here is derived from an EMBL/GenBank/DDBJ whole genome shotgun (WGS) entry which is preliminary data.</text>
</comment>
<sequence length="213" mass="22067">MKKLLLTAGVALASISTAHAGGGYIQVHGGLFQPTEDTVEFASDNFLGNILDQQVDSGADMGYAVGGLIGTYILPFIALEGEVTLRTTSTDDVSIGNAGAAITDDPRTIAFMGNAVLRPTLPLLPDPYIGIGAGYLTSNLETVDGEDVDGQFAYQVKAGVGFGFPLVPGTIGIEANYLATDDFDLSGDVGTDIVEANFAYGGFTGLVTWKIGF</sequence>
<protein>
    <submittedName>
        <fullName evidence="4">Outer membrane beta-barrel protein</fullName>
    </submittedName>
</protein>
<feature type="chain" id="PRO_5047145486" evidence="2">
    <location>
        <begin position="21"/>
        <end position="213"/>
    </location>
</feature>